<name>A0AAV2J698_KNICA</name>
<evidence type="ECO:0000313" key="2">
    <source>
        <dbReference type="Proteomes" id="UP001497482"/>
    </source>
</evidence>
<organism evidence="1 2">
    <name type="scientific">Knipowitschia caucasica</name>
    <name type="common">Caucasian dwarf goby</name>
    <name type="synonym">Pomatoschistus caucasicus</name>
    <dbReference type="NCBI Taxonomy" id="637954"/>
    <lineage>
        <taxon>Eukaryota</taxon>
        <taxon>Metazoa</taxon>
        <taxon>Chordata</taxon>
        <taxon>Craniata</taxon>
        <taxon>Vertebrata</taxon>
        <taxon>Euteleostomi</taxon>
        <taxon>Actinopterygii</taxon>
        <taxon>Neopterygii</taxon>
        <taxon>Teleostei</taxon>
        <taxon>Neoteleostei</taxon>
        <taxon>Acanthomorphata</taxon>
        <taxon>Gobiaria</taxon>
        <taxon>Gobiiformes</taxon>
        <taxon>Gobioidei</taxon>
        <taxon>Gobiidae</taxon>
        <taxon>Gobiinae</taxon>
        <taxon>Knipowitschia</taxon>
    </lineage>
</organism>
<dbReference type="EMBL" id="OZ035832">
    <property type="protein sequence ID" value="CAL1571763.1"/>
    <property type="molecule type" value="Genomic_DNA"/>
</dbReference>
<proteinExistence type="predicted"/>
<reference evidence="1 2" key="1">
    <citation type="submission" date="2024-04" db="EMBL/GenBank/DDBJ databases">
        <authorList>
            <person name="Waldvogel A.-M."/>
            <person name="Schoenle A."/>
        </authorList>
    </citation>
    <scope>NUCLEOTIDE SEQUENCE [LARGE SCALE GENOMIC DNA]</scope>
</reference>
<dbReference type="Proteomes" id="UP001497482">
    <property type="component" value="Chromosome 10"/>
</dbReference>
<sequence length="68" mass="7599">MQQVKRVQQQDGLYMAVRSPGCPFRFTTPATGRVPQPPLRPDACRQTSGPGLECFWLAVRDPGVSVRR</sequence>
<dbReference type="AlphaFoldDB" id="A0AAV2J698"/>
<gene>
    <name evidence="1" type="ORF">KC01_LOCUS3855</name>
</gene>
<accession>A0AAV2J698</accession>
<protein>
    <submittedName>
        <fullName evidence="1">Uncharacterized protein</fullName>
    </submittedName>
</protein>
<evidence type="ECO:0000313" key="1">
    <source>
        <dbReference type="EMBL" id="CAL1571763.1"/>
    </source>
</evidence>
<keyword evidence="2" id="KW-1185">Reference proteome</keyword>